<dbReference type="EMBL" id="SNYK01000015">
    <property type="protein sequence ID" value="TDQ35506.1"/>
    <property type="molecule type" value="Genomic_DNA"/>
</dbReference>
<name>A0A4R6TW52_9GAMM</name>
<keyword evidence="3" id="KW-1185">Reference proteome</keyword>
<sequence>MPCRLYLSLNLVYQVSSEFYAGETVCIKNSALRIRQGYVKPPQVHLAAMDGGNAVFAGAKNCLVGSRAASMPPTLYSTLPDAPETSRQPPPPSPPTPRRESCPMHGACSVSGVQVEQGFVAMDGDRELTWMYLQRPCGACTPLTPTHIHNLVSRQKNHSPCASATALNMARRLLRVSSHSLAGFESATMPAPACTCKTRSLMMAVRMAIAMSMLPFHAQ</sequence>
<proteinExistence type="predicted"/>
<reference evidence="2 3" key="1">
    <citation type="submission" date="2019-03" db="EMBL/GenBank/DDBJ databases">
        <title>Genomic Encyclopedia of Type Strains, Phase IV (KMG-IV): sequencing the most valuable type-strain genomes for metagenomic binning, comparative biology and taxonomic classification.</title>
        <authorList>
            <person name="Goeker M."/>
        </authorList>
    </citation>
    <scope>NUCLEOTIDE SEQUENCE [LARGE SCALE GENOMIC DNA]</scope>
    <source>
        <strain evidence="2 3">DSM 28679</strain>
    </source>
</reference>
<evidence type="ECO:0000313" key="2">
    <source>
        <dbReference type="EMBL" id="TDQ35506.1"/>
    </source>
</evidence>
<accession>A0A4R6TW52</accession>
<comment type="caution">
    <text evidence="2">The sequence shown here is derived from an EMBL/GenBank/DDBJ whole genome shotgun (WGS) entry which is preliminary data.</text>
</comment>
<feature type="region of interest" description="Disordered" evidence="1">
    <location>
        <begin position="74"/>
        <end position="103"/>
    </location>
</feature>
<protein>
    <submittedName>
        <fullName evidence="2">Uncharacterized protein</fullName>
    </submittedName>
</protein>
<gene>
    <name evidence="2" type="ORF">DFQ45_11559</name>
</gene>
<evidence type="ECO:0000256" key="1">
    <source>
        <dbReference type="SAM" id="MobiDB-lite"/>
    </source>
</evidence>
<dbReference type="AlphaFoldDB" id="A0A4R6TW52"/>
<organism evidence="2 3">
    <name type="scientific">Thiopseudomonas denitrificans</name>
    <dbReference type="NCBI Taxonomy" id="1501432"/>
    <lineage>
        <taxon>Bacteria</taxon>
        <taxon>Pseudomonadati</taxon>
        <taxon>Pseudomonadota</taxon>
        <taxon>Gammaproteobacteria</taxon>
        <taxon>Pseudomonadales</taxon>
        <taxon>Pseudomonadaceae</taxon>
        <taxon>Thiopseudomonas</taxon>
    </lineage>
</organism>
<evidence type="ECO:0000313" key="3">
    <source>
        <dbReference type="Proteomes" id="UP000294575"/>
    </source>
</evidence>
<dbReference type="Proteomes" id="UP000294575">
    <property type="component" value="Unassembled WGS sequence"/>
</dbReference>